<gene>
    <name evidence="1" type="ORF">ACFQZS_10915</name>
</gene>
<comment type="caution">
    <text evidence="1">The sequence shown here is derived from an EMBL/GenBank/DDBJ whole genome shotgun (WGS) entry which is preliminary data.</text>
</comment>
<evidence type="ECO:0000313" key="1">
    <source>
        <dbReference type="EMBL" id="MFD0750657.1"/>
    </source>
</evidence>
<evidence type="ECO:0000313" key="2">
    <source>
        <dbReference type="Proteomes" id="UP001596958"/>
    </source>
</evidence>
<organism evidence="1 2">
    <name type="scientific">Mucilaginibacter calamicampi</name>
    <dbReference type="NCBI Taxonomy" id="1302352"/>
    <lineage>
        <taxon>Bacteria</taxon>
        <taxon>Pseudomonadati</taxon>
        <taxon>Bacteroidota</taxon>
        <taxon>Sphingobacteriia</taxon>
        <taxon>Sphingobacteriales</taxon>
        <taxon>Sphingobacteriaceae</taxon>
        <taxon>Mucilaginibacter</taxon>
    </lineage>
</organism>
<protein>
    <submittedName>
        <fullName evidence="1">Uncharacterized protein</fullName>
    </submittedName>
</protein>
<dbReference type="Proteomes" id="UP001596958">
    <property type="component" value="Unassembled WGS sequence"/>
</dbReference>
<dbReference type="EMBL" id="JBHTHU010000006">
    <property type="protein sequence ID" value="MFD0750657.1"/>
    <property type="molecule type" value="Genomic_DNA"/>
</dbReference>
<dbReference type="RefSeq" id="WP_377100113.1">
    <property type="nucleotide sequence ID" value="NZ_JBHTHU010000006.1"/>
</dbReference>
<sequence length="102" mass="11701">MNNSNSSAQYFDKITELLNLIKSKVSEETDVVWSRYATPQHLSDDLNEKIAKLKLNDHQVLNDLCILFGPTSSFQEISISNGWGDEFLEIAEKFDLLHEKLK</sequence>
<name>A0ABW2YZ12_9SPHI</name>
<proteinExistence type="predicted"/>
<accession>A0ABW2YZ12</accession>
<keyword evidence="2" id="KW-1185">Reference proteome</keyword>
<reference evidence="2" key="1">
    <citation type="journal article" date="2019" name="Int. J. Syst. Evol. Microbiol.">
        <title>The Global Catalogue of Microorganisms (GCM) 10K type strain sequencing project: providing services to taxonomists for standard genome sequencing and annotation.</title>
        <authorList>
            <consortium name="The Broad Institute Genomics Platform"/>
            <consortium name="The Broad Institute Genome Sequencing Center for Infectious Disease"/>
            <person name="Wu L."/>
            <person name="Ma J."/>
        </authorList>
    </citation>
    <scope>NUCLEOTIDE SEQUENCE [LARGE SCALE GENOMIC DNA]</scope>
    <source>
        <strain evidence="2">CCUG 63418</strain>
    </source>
</reference>